<evidence type="ECO:0000313" key="3">
    <source>
        <dbReference type="EMBL" id="MDH1237147.1"/>
    </source>
</evidence>
<sequence>MVTKINGDMFVIEEVLLSINTIRLLGVGGVRLEVDCDEFYEKFSSGEYVLNDEVEVVEFTGESDAEKEETQFRIGLVELYLDQVDKGLKRAEVERIISRHCFKNGHRPVRVRTVREYYKKFVSGNYAALVPNFRSRGGSGWSGKKDYIDFVKQKALEIYFSDDKVSKRSFYNQADELLRQKLGDGAPRKLISESTCSRILEGFPIKSSLNGRLSKRELNLEERRAIKKYRDCRVFAVVELDACTVDVIARDKQGRKHTEVTLYLMRDVRTSYPLAVYVMAGRPSEMGLYKLLEQFFMPRDDAYYDALGVTGIRIVPAARIGMLVIDNASEHFGKLVWEVIRRLGITIKNTRQYRGDDKGYVESAFAILLKRLFGLMPGAKKSNDKRVKNRMIKAEEEACYSVEEIFKHVVDFFYGTYIHELRPDLGFMYGKPMSIDQAMDKELSIFKPLPPPSIDKFRSLIVTMHCEERKYQHYGVDFRNFQFNSAELARYMDKTGEKDVLVYFNPADCTKVYVTKRSDRNGTLIEAQNKMIGVPEISFDEAALLLAEYSGDHIMTGKDYQRMNARKQIKFTEDSRRKTKVKDVNKSVRSNTKKGFHQEVGKALSKDALKPRQVSFSEALHDDDITPSEWSSGHD</sequence>
<name>A0AA42TFB0_STUST</name>
<dbReference type="SUPFAM" id="SSF53098">
    <property type="entry name" value="Ribonuclease H-like"/>
    <property type="match status" value="1"/>
</dbReference>
<dbReference type="InterPro" id="IPR012337">
    <property type="entry name" value="RNaseH-like_sf"/>
</dbReference>
<dbReference type="InterPro" id="IPR036397">
    <property type="entry name" value="RNaseH_sf"/>
</dbReference>
<dbReference type="GO" id="GO:0003676">
    <property type="term" value="F:nucleic acid binding"/>
    <property type="evidence" value="ECO:0007669"/>
    <property type="project" value="InterPro"/>
</dbReference>
<dbReference type="AlphaFoldDB" id="A0AA42TFB0"/>
<proteinExistence type="predicted"/>
<organism evidence="3 4">
    <name type="scientific">Stutzerimonas stutzeri</name>
    <name type="common">Pseudomonas stutzeri</name>
    <dbReference type="NCBI Taxonomy" id="316"/>
    <lineage>
        <taxon>Bacteria</taxon>
        <taxon>Pseudomonadati</taxon>
        <taxon>Pseudomonadota</taxon>
        <taxon>Gammaproteobacteria</taxon>
        <taxon>Pseudomonadales</taxon>
        <taxon>Pseudomonadaceae</taxon>
        <taxon>Stutzerimonas</taxon>
    </lineage>
</organism>
<feature type="region of interest" description="Disordered" evidence="1">
    <location>
        <begin position="574"/>
        <end position="604"/>
    </location>
</feature>
<feature type="region of interest" description="Disordered" evidence="1">
    <location>
        <begin position="616"/>
        <end position="635"/>
    </location>
</feature>
<evidence type="ECO:0000256" key="1">
    <source>
        <dbReference type="SAM" id="MobiDB-lite"/>
    </source>
</evidence>
<evidence type="ECO:0000313" key="4">
    <source>
        <dbReference type="Proteomes" id="UP001158500"/>
    </source>
</evidence>
<dbReference type="Proteomes" id="UP001158500">
    <property type="component" value="Unassembled WGS sequence"/>
</dbReference>
<accession>A0AA42TFB0</accession>
<dbReference type="Pfam" id="PF09299">
    <property type="entry name" value="Mu-transpos_C"/>
    <property type="match status" value="1"/>
</dbReference>
<protein>
    <submittedName>
        <fullName evidence="3">Mu transposase C-terminal domain-containing protein</fullName>
    </submittedName>
</protein>
<comment type="caution">
    <text evidence="3">The sequence shown here is derived from an EMBL/GenBank/DDBJ whole genome shotgun (WGS) entry which is preliminary data.</text>
</comment>
<dbReference type="InterPro" id="IPR015378">
    <property type="entry name" value="Transposase-like_Mu_C"/>
</dbReference>
<dbReference type="EMBL" id="JAOCAE010000008">
    <property type="protein sequence ID" value="MDH1237147.1"/>
    <property type="molecule type" value="Genomic_DNA"/>
</dbReference>
<evidence type="ECO:0000259" key="2">
    <source>
        <dbReference type="Pfam" id="PF09299"/>
    </source>
</evidence>
<reference evidence="3" key="1">
    <citation type="submission" date="2022-09" db="EMBL/GenBank/DDBJ databases">
        <title>Intensive care unit water sources are persistently colonized with multi-drug resistant bacteria and are the site of extensive horizontal gene transfer of antibiotic resistance genes.</title>
        <authorList>
            <person name="Diorio-Toth L."/>
        </authorList>
    </citation>
    <scope>NUCLEOTIDE SEQUENCE</scope>
    <source>
        <strain evidence="3">GD03947</strain>
    </source>
</reference>
<feature type="compositionally biased region" description="Basic and acidic residues" evidence="1">
    <location>
        <begin position="574"/>
        <end position="586"/>
    </location>
</feature>
<dbReference type="Gene3D" id="3.30.420.10">
    <property type="entry name" value="Ribonuclease H-like superfamily/Ribonuclease H"/>
    <property type="match status" value="1"/>
</dbReference>
<feature type="domain" description="Transposase-like Mu C-terminal" evidence="2">
    <location>
        <begin position="464"/>
        <end position="516"/>
    </location>
</feature>
<gene>
    <name evidence="3" type="ORF">N5C32_13995</name>
</gene>
<dbReference type="RefSeq" id="WP_161612291.1">
    <property type="nucleotide sequence ID" value="NZ_JAOCAE010000008.1"/>
</dbReference>